<evidence type="ECO:0000256" key="2">
    <source>
        <dbReference type="ARBA" id="ARBA00022527"/>
    </source>
</evidence>
<organism evidence="14 15">
    <name type="scientific">Enterococcus hulanensis</name>
    <dbReference type="NCBI Taxonomy" id="2559929"/>
    <lineage>
        <taxon>Bacteria</taxon>
        <taxon>Bacillati</taxon>
        <taxon>Bacillota</taxon>
        <taxon>Bacilli</taxon>
        <taxon>Lactobacillales</taxon>
        <taxon>Enterococcaceae</taxon>
        <taxon>Enterococcus</taxon>
    </lineage>
</organism>
<dbReference type="Gene3D" id="3.30.200.20">
    <property type="entry name" value="Phosphorylase Kinase, domain 1"/>
    <property type="match status" value="1"/>
</dbReference>
<sequence>MIEIGKLVNGRYKIIANIGSGGMANVFLAHDLILDRDVAIKILRFDFQNDQTAIRRFQREALAATEMVHPNIVGVYDVDEESGMQYLVMEYVKGMDLKRYIQTRSPIPYGKIVDIMDQILSAVSLAHAHGIIHRDLKPQNILMDQAGVVKITDFGIAIALSETSLTQTNSMLGSVHYLSPEQARGSMATKQSDIYALGIILYEMITGSVPFDGESAVTIALKHFQDEMPSVKGFDPEVPQSLENIVMHATAKEPADRYKTADEMAADLATALSPERANELPWRPTAMLDETKVLTPIQPEDIPVEKPQEESPVSEEKPKKKRGKKRFIAIFLLLMLAIGGVAGYLLTRAAEVSIPQVEDMTEAEARTALEDANLTVDSKTDEVASDTIKKGRVVKTNPVAGTMIKKSRPVRLYISSGTKKVTLKDYEGDSLEDAKEELKEIGFLEKNIRIKKVNDESAPVDQILTQNPKAGTRVVPEEDDITLEVSDGPKTYKIDDYSQMTYAEAEAKLLQLGITINQIKRVDESSETIPAEEVISQDPVSGTALTSKDTITLKVSSGSSYVKLDDLSGQDKAAAESKLSELGLNYTEQEEFSDDVAEGKVIRTDPGAGSTSLKKGDTVTLYISKGPENKENSFNVTISAKFTGSDGQQDKITVLVKDAQRSSLTEVLDFPLDKNTSSTEQTVSVTTTEGGSATIEVQRNGKPAVTKTVQKAETITVP</sequence>
<dbReference type="InterPro" id="IPR011009">
    <property type="entry name" value="Kinase-like_dom_sf"/>
</dbReference>
<proteinExistence type="predicted"/>
<dbReference type="CDD" id="cd06577">
    <property type="entry name" value="PASTA_pknB"/>
    <property type="match status" value="4"/>
</dbReference>
<dbReference type="CDD" id="cd14014">
    <property type="entry name" value="STKc_PknB_like"/>
    <property type="match status" value="1"/>
</dbReference>
<dbReference type="InterPro" id="IPR017441">
    <property type="entry name" value="Protein_kinase_ATP_BS"/>
</dbReference>
<evidence type="ECO:0000313" key="15">
    <source>
        <dbReference type="Proteomes" id="UP001252875"/>
    </source>
</evidence>
<protein>
    <recommendedName>
        <fullName evidence="1">non-specific serine/threonine protein kinase</fullName>
        <ecNumber evidence="1">2.7.11.1</ecNumber>
    </recommendedName>
</protein>
<dbReference type="Pfam" id="PF03793">
    <property type="entry name" value="PASTA"/>
    <property type="match status" value="4"/>
</dbReference>
<dbReference type="PANTHER" id="PTHR43289">
    <property type="entry name" value="MITOGEN-ACTIVATED PROTEIN KINASE KINASE KINASE 20-RELATED"/>
    <property type="match status" value="1"/>
</dbReference>
<dbReference type="Gene3D" id="1.10.510.10">
    <property type="entry name" value="Transferase(Phosphotransferase) domain 1"/>
    <property type="match status" value="1"/>
</dbReference>
<feature type="region of interest" description="Disordered" evidence="10">
    <location>
        <begin position="296"/>
        <end position="319"/>
    </location>
</feature>
<evidence type="ECO:0000259" key="13">
    <source>
        <dbReference type="PROSITE" id="PS51178"/>
    </source>
</evidence>
<feature type="domain" description="PASTA" evidence="13">
    <location>
        <begin position="417"/>
        <end position="487"/>
    </location>
</feature>
<feature type="transmembrane region" description="Helical" evidence="11">
    <location>
        <begin position="327"/>
        <end position="346"/>
    </location>
</feature>
<name>A0ABU3EZ08_9ENTE</name>
<evidence type="ECO:0000256" key="6">
    <source>
        <dbReference type="ARBA" id="ARBA00022840"/>
    </source>
</evidence>
<evidence type="ECO:0000259" key="12">
    <source>
        <dbReference type="PROSITE" id="PS50011"/>
    </source>
</evidence>
<evidence type="ECO:0000256" key="7">
    <source>
        <dbReference type="ARBA" id="ARBA00047899"/>
    </source>
</evidence>
<evidence type="ECO:0000256" key="11">
    <source>
        <dbReference type="SAM" id="Phobius"/>
    </source>
</evidence>
<dbReference type="Pfam" id="PF00069">
    <property type="entry name" value="Pkinase"/>
    <property type="match status" value="1"/>
</dbReference>
<gene>
    <name evidence="14" type="primary">pknB</name>
    <name evidence="14" type="ORF">P7D85_10040</name>
</gene>
<dbReference type="PROSITE" id="PS00108">
    <property type="entry name" value="PROTEIN_KINASE_ST"/>
    <property type="match status" value="1"/>
</dbReference>
<feature type="domain" description="Protein kinase" evidence="12">
    <location>
        <begin position="12"/>
        <end position="272"/>
    </location>
</feature>
<dbReference type="GO" id="GO:0016301">
    <property type="term" value="F:kinase activity"/>
    <property type="evidence" value="ECO:0007669"/>
    <property type="project" value="UniProtKB-KW"/>
</dbReference>
<evidence type="ECO:0000256" key="3">
    <source>
        <dbReference type="ARBA" id="ARBA00022679"/>
    </source>
</evidence>
<dbReference type="PROSITE" id="PS00107">
    <property type="entry name" value="PROTEIN_KINASE_ATP"/>
    <property type="match status" value="1"/>
</dbReference>
<feature type="binding site" evidence="9">
    <location>
        <position position="41"/>
    </location>
    <ligand>
        <name>ATP</name>
        <dbReference type="ChEBI" id="CHEBI:30616"/>
    </ligand>
</feature>
<keyword evidence="4 9" id="KW-0547">Nucleotide-binding</keyword>
<feature type="domain" description="PASTA" evidence="13">
    <location>
        <begin position="558"/>
        <end position="625"/>
    </location>
</feature>
<keyword evidence="11" id="KW-0472">Membrane</keyword>
<keyword evidence="11" id="KW-1133">Transmembrane helix</keyword>
<dbReference type="InterPro" id="IPR008271">
    <property type="entry name" value="Ser/Thr_kinase_AS"/>
</dbReference>
<dbReference type="EC" id="2.7.11.1" evidence="1"/>
<accession>A0ABU3EZ08</accession>
<dbReference type="SMART" id="SM00740">
    <property type="entry name" value="PASTA"/>
    <property type="match status" value="4"/>
</dbReference>
<dbReference type="Proteomes" id="UP001252875">
    <property type="component" value="Unassembled WGS sequence"/>
</dbReference>
<feature type="compositionally biased region" description="Basic and acidic residues" evidence="10">
    <location>
        <begin position="303"/>
        <end position="318"/>
    </location>
</feature>
<keyword evidence="11" id="KW-0812">Transmembrane</keyword>
<evidence type="ECO:0000256" key="8">
    <source>
        <dbReference type="ARBA" id="ARBA00048679"/>
    </source>
</evidence>
<keyword evidence="5 14" id="KW-0418">Kinase</keyword>
<dbReference type="InterPro" id="IPR005543">
    <property type="entry name" value="PASTA_dom"/>
</dbReference>
<dbReference type="Gene3D" id="3.30.10.20">
    <property type="match status" value="4"/>
</dbReference>
<evidence type="ECO:0000256" key="5">
    <source>
        <dbReference type="ARBA" id="ARBA00022777"/>
    </source>
</evidence>
<dbReference type="PROSITE" id="PS50011">
    <property type="entry name" value="PROTEIN_KINASE_DOM"/>
    <property type="match status" value="1"/>
</dbReference>
<dbReference type="InterPro" id="IPR000719">
    <property type="entry name" value="Prot_kinase_dom"/>
</dbReference>
<comment type="caution">
    <text evidence="14">The sequence shown here is derived from an EMBL/GenBank/DDBJ whole genome shotgun (WGS) entry which is preliminary data.</text>
</comment>
<feature type="domain" description="PASTA" evidence="13">
    <location>
        <begin position="348"/>
        <end position="416"/>
    </location>
</feature>
<comment type="catalytic activity">
    <reaction evidence="8">
        <text>L-seryl-[protein] + ATP = O-phospho-L-seryl-[protein] + ADP + H(+)</text>
        <dbReference type="Rhea" id="RHEA:17989"/>
        <dbReference type="Rhea" id="RHEA-COMP:9863"/>
        <dbReference type="Rhea" id="RHEA-COMP:11604"/>
        <dbReference type="ChEBI" id="CHEBI:15378"/>
        <dbReference type="ChEBI" id="CHEBI:29999"/>
        <dbReference type="ChEBI" id="CHEBI:30616"/>
        <dbReference type="ChEBI" id="CHEBI:83421"/>
        <dbReference type="ChEBI" id="CHEBI:456216"/>
        <dbReference type="EC" id="2.7.11.1"/>
    </reaction>
</comment>
<keyword evidence="6 9" id="KW-0067">ATP-binding</keyword>
<evidence type="ECO:0000313" key="14">
    <source>
        <dbReference type="EMBL" id="MDT2600113.1"/>
    </source>
</evidence>
<evidence type="ECO:0000256" key="9">
    <source>
        <dbReference type="PROSITE-ProRule" id="PRU10141"/>
    </source>
</evidence>
<keyword evidence="15" id="KW-1185">Reference proteome</keyword>
<feature type="domain" description="PASTA" evidence="13">
    <location>
        <begin position="488"/>
        <end position="557"/>
    </location>
</feature>
<dbReference type="SMART" id="SM00220">
    <property type="entry name" value="S_TKc"/>
    <property type="match status" value="1"/>
</dbReference>
<keyword evidence="2" id="KW-0723">Serine/threonine-protein kinase</keyword>
<dbReference type="PROSITE" id="PS51178">
    <property type="entry name" value="PASTA"/>
    <property type="match status" value="4"/>
</dbReference>
<reference evidence="14 15" key="1">
    <citation type="submission" date="2023-03" db="EMBL/GenBank/DDBJ databases">
        <authorList>
            <person name="Shen W."/>
            <person name="Cai J."/>
        </authorList>
    </citation>
    <scope>NUCLEOTIDE SEQUENCE [LARGE SCALE GENOMIC DNA]</scope>
    <source>
        <strain evidence="14 15">D6-4</strain>
    </source>
</reference>
<evidence type="ECO:0000256" key="1">
    <source>
        <dbReference type="ARBA" id="ARBA00012513"/>
    </source>
</evidence>
<dbReference type="RefSeq" id="WP_311822394.1">
    <property type="nucleotide sequence ID" value="NZ_JARPYF010000005.1"/>
</dbReference>
<dbReference type="EMBL" id="JARPYI010000005">
    <property type="protein sequence ID" value="MDT2600113.1"/>
    <property type="molecule type" value="Genomic_DNA"/>
</dbReference>
<comment type="catalytic activity">
    <reaction evidence="7">
        <text>L-threonyl-[protein] + ATP = O-phospho-L-threonyl-[protein] + ADP + H(+)</text>
        <dbReference type="Rhea" id="RHEA:46608"/>
        <dbReference type="Rhea" id="RHEA-COMP:11060"/>
        <dbReference type="Rhea" id="RHEA-COMP:11605"/>
        <dbReference type="ChEBI" id="CHEBI:15378"/>
        <dbReference type="ChEBI" id="CHEBI:30013"/>
        <dbReference type="ChEBI" id="CHEBI:30616"/>
        <dbReference type="ChEBI" id="CHEBI:61977"/>
        <dbReference type="ChEBI" id="CHEBI:456216"/>
        <dbReference type="EC" id="2.7.11.1"/>
    </reaction>
</comment>
<evidence type="ECO:0000256" key="10">
    <source>
        <dbReference type="SAM" id="MobiDB-lite"/>
    </source>
</evidence>
<keyword evidence="3" id="KW-0808">Transferase</keyword>
<dbReference type="SUPFAM" id="SSF56112">
    <property type="entry name" value="Protein kinase-like (PK-like)"/>
    <property type="match status" value="1"/>
</dbReference>
<dbReference type="PANTHER" id="PTHR43289:SF34">
    <property type="entry name" value="SERINE_THREONINE-PROTEIN KINASE YBDM-RELATED"/>
    <property type="match status" value="1"/>
</dbReference>
<evidence type="ECO:0000256" key="4">
    <source>
        <dbReference type="ARBA" id="ARBA00022741"/>
    </source>
</evidence>
<dbReference type="NCBIfam" id="NF033483">
    <property type="entry name" value="PknB_PASTA_kin"/>
    <property type="match status" value="1"/>
</dbReference>